<dbReference type="InterPro" id="IPR049326">
    <property type="entry name" value="Rhodopsin_dom_fungi"/>
</dbReference>
<dbReference type="InterPro" id="IPR052337">
    <property type="entry name" value="SAT4-like"/>
</dbReference>
<keyword evidence="2 7" id="KW-0812">Transmembrane</keyword>
<dbReference type="PANTHER" id="PTHR33048">
    <property type="entry name" value="PTH11-LIKE INTEGRAL MEMBRANE PROTEIN (AFU_ORTHOLOGUE AFUA_5G11245)"/>
    <property type="match status" value="1"/>
</dbReference>
<keyword evidence="4 7" id="KW-0472">Membrane</keyword>
<evidence type="ECO:0000256" key="6">
    <source>
        <dbReference type="SAM" id="MobiDB-lite"/>
    </source>
</evidence>
<evidence type="ECO:0000259" key="8">
    <source>
        <dbReference type="Pfam" id="PF20684"/>
    </source>
</evidence>
<organism evidence="9 10">
    <name type="scientific">Penicillium salamii</name>
    <dbReference type="NCBI Taxonomy" id="1612424"/>
    <lineage>
        <taxon>Eukaryota</taxon>
        <taxon>Fungi</taxon>
        <taxon>Dikarya</taxon>
        <taxon>Ascomycota</taxon>
        <taxon>Pezizomycotina</taxon>
        <taxon>Eurotiomycetes</taxon>
        <taxon>Eurotiomycetidae</taxon>
        <taxon>Eurotiales</taxon>
        <taxon>Aspergillaceae</taxon>
        <taxon>Penicillium</taxon>
    </lineage>
</organism>
<comment type="subcellular location">
    <subcellularLocation>
        <location evidence="1">Membrane</location>
        <topology evidence="1">Multi-pass membrane protein</topology>
    </subcellularLocation>
</comment>
<comment type="similarity">
    <text evidence="5">Belongs to the SAT4 family.</text>
</comment>
<feature type="compositionally biased region" description="Basic and acidic residues" evidence="6">
    <location>
        <begin position="393"/>
        <end position="411"/>
    </location>
</feature>
<feature type="domain" description="Rhodopsin" evidence="8">
    <location>
        <begin position="26"/>
        <end position="286"/>
    </location>
</feature>
<evidence type="ECO:0000256" key="7">
    <source>
        <dbReference type="SAM" id="Phobius"/>
    </source>
</evidence>
<feature type="region of interest" description="Disordered" evidence="6">
    <location>
        <begin position="375"/>
        <end position="411"/>
    </location>
</feature>
<feature type="transmembrane region" description="Helical" evidence="7">
    <location>
        <begin position="120"/>
        <end position="141"/>
    </location>
</feature>
<protein>
    <recommendedName>
        <fullName evidence="8">Rhodopsin domain-containing protein</fullName>
    </recommendedName>
</protein>
<dbReference type="Proteomes" id="UP001152646">
    <property type="component" value="Unassembled WGS sequence"/>
</dbReference>
<proteinExistence type="inferred from homology"/>
<evidence type="ECO:0000256" key="5">
    <source>
        <dbReference type="ARBA" id="ARBA00038359"/>
    </source>
</evidence>
<dbReference type="OrthoDB" id="3934549at2759"/>
<feature type="transmembrane region" description="Helical" evidence="7">
    <location>
        <begin position="6"/>
        <end position="30"/>
    </location>
</feature>
<feature type="compositionally biased region" description="Polar residues" evidence="6">
    <location>
        <begin position="319"/>
        <end position="329"/>
    </location>
</feature>
<evidence type="ECO:0000256" key="3">
    <source>
        <dbReference type="ARBA" id="ARBA00022989"/>
    </source>
</evidence>
<sequence>MAGNNAALILAVSWTETCVGLFFFALRFVSNWKFVGRFRWDFAIAGLTVVTETTAQVFLQLSVNAGMGQHMSALSDKSLVLALKWSWVFQLLAIAASMLGKLAILAFLVQIRGRHEKKPWLLIVLGILIGAVNITVLGTILGQCQPMQKLWDDSIEGTCDPGRKINQNYSFFQASFNSFTDAVLAIYPVHLFWKLQMKLRIKVALSILMGLGWIAAVCSAVKTYELKALTETTDITCMIGTMSFLKSLLTFHLSPGAQSSLIIWASTEAWIVIVVGCVPPIRPLMDRILQRFGLTSKKTPTPYQYRNASGYAAYGTNRSNPVSHSNFKSNAYRGRTLDGDEDPGWMELTAAEGPNGSKEHIVTGSKEVVITTDIETRFEDVENHAGPSSSDDSAFREDLSKEHSPDNRKIV</sequence>
<feature type="transmembrane region" description="Helical" evidence="7">
    <location>
        <begin position="87"/>
        <end position="108"/>
    </location>
</feature>
<dbReference type="AlphaFoldDB" id="A0A9W4NF50"/>
<evidence type="ECO:0000256" key="4">
    <source>
        <dbReference type="ARBA" id="ARBA00023136"/>
    </source>
</evidence>
<evidence type="ECO:0000313" key="10">
    <source>
        <dbReference type="Proteomes" id="UP001152646"/>
    </source>
</evidence>
<gene>
    <name evidence="9" type="ORF">PSALAMII_LOCUS3960</name>
</gene>
<comment type="caution">
    <text evidence="9">The sequence shown here is derived from an EMBL/GenBank/DDBJ whole genome shotgun (WGS) entry which is preliminary data.</text>
</comment>
<dbReference type="Pfam" id="PF20684">
    <property type="entry name" value="Fung_rhodopsin"/>
    <property type="match status" value="1"/>
</dbReference>
<accession>A0A9W4NF50</accession>
<feature type="transmembrane region" description="Helical" evidence="7">
    <location>
        <begin position="205"/>
        <end position="224"/>
    </location>
</feature>
<keyword evidence="3 7" id="KW-1133">Transmembrane helix</keyword>
<reference evidence="9" key="1">
    <citation type="submission" date="2021-07" db="EMBL/GenBank/DDBJ databases">
        <authorList>
            <person name="Branca A.L. A."/>
        </authorList>
    </citation>
    <scope>NUCLEOTIDE SEQUENCE</scope>
</reference>
<dbReference type="EMBL" id="CAJVPA010000144">
    <property type="protein sequence ID" value="CAG8361907.1"/>
    <property type="molecule type" value="Genomic_DNA"/>
</dbReference>
<name>A0A9W4NF50_9EURO</name>
<evidence type="ECO:0000313" key="9">
    <source>
        <dbReference type="EMBL" id="CAG8361907.1"/>
    </source>
</evidence>
<evidence type="ECO:0000256" key="1">
    <source>
        <dbReference type="ARBA" id="ARBA00004141"/>
    </source>
</evidence>
<evidence type="ECO:0000256" key="2">
    <source>
        <dbReference type="ARBA" id="ARBA00022692"/>
    </source>
</evidence>
<dbReference type="PANTHER" id="PTHR33048:SF165">
    <property type="entry name" value="INTEGRAL MEMBRANE PROTEIN"/>
    <property type="match status" value="1"/>
</dbReference>
<feature type="region of interest" description="Disordered" evidence="6">
    <location>
        <begin position="319"/>
        <end position="344"/>
    </location>
</feature>
<dbReference type="GO" id="GO:0016020">
    <property type="term" value="C:membrane"/>
    <property type="evidence" value="ECO:0007669"/>
    <property type="project" value="UniProtKB-SubCell"/>
</dbReference>
<feature type="transmembrane region" description="Helical" evidence="7">
    <location>
        <begin position="171"/>
        <end position="193"/>
    </location>
</feature>